<dbReference type="EMBL" id="KZ348894">
    <property type="protein sequence ID" value="PIO65575.1"/>
    <property type="molecule type" value="Genomic_DNA"/>
</dbReference>
<dbReference type="OrthoDB" id="5849936at2759"/>
<accession>A0A2G9U5X5</accession>
<dbReference type="PROSITE" id="PS00028">
    <property type="entry name" value="ZINC_FINGER_C2H2_1"/>
    <property type="match status" value="1"/>
</dbReference>
<dbReference type="PANTHER" id="PTHR15605:SF2">
    <property type="entry name" value="KINESIN-ASSOCIATED PROTEIN 3"/>
    <property type="match status" value="1"/>
</dbReference>
<organism evidence="2 3">
    <name type="scientific">Teladorsagia circumcincta</name>
    <name type="common">Brown stomach worm</name>
    <name type="synonym">Ostertagia circumcincta</name>
    <dbReference type="NCBI Taxonomy" id="45464"/>
    <lineage>
        <taxon>Eukaryota</taxon>
        <taxon>Metazoa</taxon>
        <taxon>Ecdysozoa</taxon>
        <taxon>Nematoda</taxon>
        <taxon>Chromadorea</taxon>
        <taxon>Rhabditida</taxon>
        <taxon>Rhabditina</taxon>
        <taxon>Rhabditomorpha</taxon>
        <taxon>Strongyloidea</taxon>
        <taxon>Trichostrongylidae</taxon>
        <taxon>Teladorsagia</taxon>
    </lineage>
</organism>
<dbReference type="GO" id="GO:0007018">
    <property type="term" value="P:microtubule-based movement"/>
    <property type="evidence" value="ECO:0007669"/>
    <property type="project" value="TreeGrafter"/>
</dbReference>
<dbReference type="GO" id="GO:0035869">
    <property type="term" value="C:ciliary transition zone"/>
    <property type="evidence" value="ECO:0007669"/>
    <property type="project" value="TreeGrafter"/>
</dbReference>
<protein>
    <recommendedName>
        <fullName evidence="1">C2H2-type domain-containing protein</fullName>
    </recommendedName>
</protein>
<dbReference type="PANTHER" id="PTHR15605">
    <property type="entry name" value="KINESIN-ASSOCIATED PROTEINS"/>
    <property type="match status" value="1"/>
</dbReference>
<dbReference type="InterPro" id="IPR013087">
    <property type="entry name" value="Znf_C2H2_type"/>
</dbReference>
<evidence type="ECO:0000313" key="3">
    <source>
        <dbReference type="Proteomes" id="UP000230423"/>
    </source>
</evidence>
<dbReference type="InterPro" id="IPR008658">
    <property type="entry name" value="KAP3"/>
</dbReference>
<name>A0A2G9U5X5_TELCI</name>
<dbReference type="GO" id="GO:0044782">
    <property type="term" value="P:cilium organization"/>
    <property type="evidence" value="ECO:0007669"/>
    <property type="project" value="TreeGrafter"/>
</dbReference>
<proteinExistence type="predicted"/>
<feature type="domain" description="C2H2-type" evidence="1">
    <location>
        <begin position="147"/>
        <end position="168"/>
    </location>
</feature>
<evidence type="ECO:0000259" key="1">
    <source>
        <dbReference type="PROSITE" id="PS00028"/>
    </source>
</evidence>
<gene>
    <name evidence="2" type="ORF">TELCIR_12745</name>
</gene>
<dbReference type="SMART" id="SM00355">
    <property type="entry name" value="ZnF_C2H2"/>
    <property type="match status" value="2"/>
</dbReference>
<dbReference type="Proteomes" id="UP000230423">
    <property type="component" value="Unassembled WGS sequence"/>
</dbReference>
<dbReference type="GO" id="GO:0019894">
    <property type="term" value="F:kinesin binding"/>
    <property type="evidence" value="ECO:0007669"/>
    <property type="project" value="InterPro"/>
</dbReference>
<evidence type="ECO:0000313" key="2">
    <source>
        <dbReference type="EMBL" id="PIO65575.1"/>
    </source>
</evidence>
<dbReference type="Pfam" id="PF05804">
    <property type="entry name" value="KAP"/>
    <property type="match status" value="1"/>
</dbReference>
<sequence>MQRHDTDRYLELFHQDSAGKNRRAMRILELTKTTGNFEVLIERDTLIGALARVFRNDCMKNSRLVNTNVCLFVQFSYYDQFQATLLDHRAMPLKRDESVCCDICKRWIVRKRMYRHMMEVHQFTQDQVDRMKRERQEPRPETLKVSCPICEGKFVDHERLANHCSEEHSRDGANSTEQDYTVYSLQFSTLDEFKVEHNRIYGFKNNVTEL</sequence>
<dbReference type="GO" id="GO:0016939">
    <property type="term" value="C:kinesin II complex"/>
    <property type="evidence" value="ECO:0007669"/>
    <property type="project" value="TreeGrafter"/>
</dbReference>
<dbReference type="GO" id="GO:0005930">
    <property type="term" value="C:axoneme"/>
    <property type="evidence" value="ECO:0007669"/>
    <property type="project" value="TreeGrafter"/>
</dbReference>
<keyword evidence="3" id="KW-1185">Reference proteome</keyword>
<dbReference type="AlphaFoldDB" id="A0A2G9U5X5"/>
<reference evidence="2 3" key="1">
    <citation type="submission" date="2015-09" db="EMBL/GenBank/DDBJ databases">
        <title>Draft genome of the parasitic nematode Teladorsagia circumcincta isolate WARC Sus (inbred).</title>
        <authorList>
            <person name="Mitreva M."/>
        </authorList>
    </citation>
    <scope>NUCLEOTIDE SEQUENCE [LARGE SCALE GENOMIC DNA]</scope>
    <source>
        <strain evidence="2 3">S</strain>
    </source>
</reference>